<accession>A0A8K0G9X5</accession>
<reference evidence="1" key="1">
    <citation type="submission" date="2019-08" db="EMBL/GenBank/DDBJ databases">
        <title>The genome of the North American firefly Photinus pyralis.</title>
        <authorList>
            <consortium name="Photinus pyralis genome working group"/>
            <person name="Fallon T.R."/>
            <person name="Sander Lower S.E."/>
            <person name="Weng J.-K."/>
        </authorList>
    </citation>
    <scope>NUCLEOTIDE SEQUENCE</scope>
    <source>
        <strain evidence="1">TRF0915ILg1</strain>
        <tissue evidence="1">Whole body</tissue>
    </source>
</reference>
<organism evidence="1 2">
    <name type="scientific">Ignelater luminosus</name>
    <name type="common">Cucubano</name>
    <name type="synonym">Pyrophorus luminosus</name>
    <dbReference type="NCBI Taxonomy" id="2038154"/>
    <lineage>
        <taxon>Eukaryota</taxon>
        <taxon>Metazoa</taxon>
        <taxon>Ecdysozoa</taxon>
        <taxon>Arthropoda</taxon>
        <taxon>Hexapoda</taxon>
        <taxon>Insecta</taxon>
        <taxon>Pterygota</taxon>
        <taxon>Neoptera</taxon>
        <taxon>Endopterygota</taxon>
        <taxon>Coleoptera</taxon>
        <taxon>Polyphaga</taxon>
        <taxon>Elateriformia</taxon>
        <taxon>Elateroidea</taxon>
        <taxon>Elateridae</taxon>
        <taxon>Agrypninae</taxon>
        <taxon>Pyrophorini</taxon>
        <taxon>Ignelater</taxon>
    </lineage>
</organism>
<comment type="caution">
    <text evidence="1">The sequence shown here is derived from an EMBL/GenBank/DDBJ whole genome shotgun (WGS) entry which is preliminary data.</text>
</comment>
<dbReference type="Proteomes" id="UP000801492">
    <property type="component" value="Unassembled WGS sequence"/>
</dbReference>
<gene>
    <name evidence="1" type="ORF">ILUMI_15445</name>
</gene>
<dbReference type="AlphaFoldDB" id="A0A8K0G9X5"/>
<protein>
    <submittedName>
        <fullName evidence="1">Uncharacterized protein</fullName>
    </submittedName>
</protein>
<keyword evidence="2" id="KW-1185">Reference proteome</keyword>
<sequence length="59" mass="7058">RMGENRLPQRLYESSKSGRLRKSWNVEISEAMQKRQLQAETYRDKRAWRSGCGRRSSEL</sequence>
<proteinExistence type="predicted"/>
<feature type="non-terminal residue" evidence="1">
    <location>
        <position position="1"/>
    </location>
</feature>
<name>A0A8K0G9X5_IGNLU</name>
<dbReference type="EMBL" id="VTPC01047480">
    <property type="protein sequence ID" value="KAF2890728.1"/>
    <property type="molecule type" value="Genomic_DNA"/>
</dbReference>
<evidence type="ECO:0000313" key="2">
    <source>
        <dbReference type="Proteomes" id="UP000801492"/>
    </source>
</evidence>
<evidence type="ECO:0000313" key="1">
    <source>
        <dbReference type="EMBL" id="KAF2890728.1"/>
    </source>
</evidence>